<evidence type="ECO:0000256" key="1">
    <source>
        <dbReference type="SAM" id="Phobius"/>
    </source>
</evidence>
<gene>
    <name evidence="3" type="ORF">TrVE_jg8391</name>
</gene>
<keyword evidence="1" id="KW-1133">Transmembrane helix</keyword>
<evidence type="ECO:0000259" key="2">
    <source>
        <dbReference type="Pfam" id="PF04116"/>
    </source>
</evidence>
<sequence>MEYLNIWSSYISASSLILKFYANHVVRFNEIHSDLPSGVLQNNLRASITKKSNAKVTLNAEFGDEFNASYKALVPALRKELKGKLKWNFTTILVWSFIVRFAWFAAITKYGFFGSIGTGMWQFVFAPLSFVVCVLRFCTNGMDCIFHYLINVLVCVLLNAVPFEVPTFIFTIDANFAVGFFAVDFVLNCLVYFSSSEPFGFKRFLKHVLYGTLNTKTYFLIIFSSLSGLKISFTTAFLTGLLNLHFASSGSRSYLLRLMGLPSFPILFYCEHRLGHCPGVYPHAHKQHHYLHDTTSFDAHIYGSGMNEEYFWVLAEIVPCLLSPEVTLFPYFLNLETLKNSWTNKGGHTRSDPVGVVSGLDYDQDNFHADHHTQHNSNFGSADFPLLDFYFGTKAKGGQVVDDVEYRMERRGGNVDVTMNIIGGVSDVKTE</sequence>
<feature type="transmembrane region" description="Helical" evidence="1">
    <location>
        <begin position="145"/>
        <end position="163"/>
    </location>
</feature>
<feature type="domain" description="Fatty acid hydroxylase" evidence="2">
    <location>
        <begin position="263"/>
        <end position="393"/>
    </location>
</feature>
<dbReference type="GO" id="GO:0016491">
    <property type="term" value="F:oxidoreductase activity"/>
    <property type="evidence" value="ECO:0007669"/>
    <property type="project" value="InterPro"/>
</dbReference>
<feature type="transmembrane region" description="Helical" evidence="1">
    <location>
        <begin position="175"/>
        <end position="196"/>
    </location>
</feature>
<dbReference type="GO" id="GO:0008610">
    <property type="term" value="P:lipid biosynthetic process"/>
    <property type="evidence" value="ECO:0007669"/>
    <property type="project" value="InterPro"/>
</dbReference>
<keyword evidence="4" id="KW-1185">Reference proteome</keyword>
<organism evidence="3 4">
    <name type="scientific">Triparma verrucosa</name>
    <dbReference type="NCBI Taxonomy" id="1606542"/>
    <lineage>
        <taxon>Eukaryota</taxon>
        <taxon>Sar</taxon>
        <taxon>Stramenopiles</taxon>
        <taxon>Ochrophyta</taxon>
        <taxon>Bolidophyceae</taxon>
        <taxon>Parmales</taxon>
        <taxon>Triparmaceae</taxon>
        <taxon>Triparma</taxon>
    </lineage>
</organism>
<evidence type="ECO:0000313" key="3">
    <source>
        <dbReference type="EMBL" id="GMI06433.1"/>
    </source>
</evidence>
<dbReference type="Proteomes" id="UP001165160">
    <property type="component" value="Unassembled WGS sequence"/>
</dbReference>
<evidence type="ECO:0000313" key="4">
    <source>
        <dbReference type="Proteomes" id="UP001165160"/>
    </source>
</evidence>
<feature type="transmembrane region" description="Helical" evidence="1">
    <location>
        <begin position="87"/>
        <end position="107"/>
    </location>
</feature>
<dbReference type="AlphaFoldDB" id="A0A9W7CIH5"/>
<name>A0A9W7CIH5_9STRA</name>
<protein>
    <recommendedName>
        <fullName evidence="2">Fatty acid hydroxylase domain-containing protein</fullName>
    </recommendedName>
</protein>
<dbReference type="InterPro" id="IPR006694">
    <property type="entry name" value="Fatty_acid_hydroxylase"/>
</dbReference>
<feature type="transmembrane region" description="Helical" evidence="1">
    <location>
        <begin position="119"/>
        <end position="138"/>
    </location>
</feature>
<keyword evidence="1" id="KW-0812">Transmembrane</keyword>
<proteinExistence type="predicted"/>
<feature type="transmembrane region" description="Helical" evidence="1">
    <location>
        <begin position="217"/>
        <end position="242"/>
    </location>
</feature>
<accession>A0A9W7CIH5</accession>
<keyword evidence="1" id="KW-0472">Membrane</keyword>
<comment type="caution">
    <text evidence="3">The sequence shown here is derived from an EMBL/GenBank/DDBJ whole genome shotgun (WGS) entry which is preliminary data.</text>
</comment>
<dbReference type="Pfam" id="PF04116">
    <property type="entry name" value="FA_hydroxylase"/>
    <property type="match status" value="1"/>
</dbReference>
<reference evidence="4" key="1">
    <citation type="journal article" date="2023" name="Commun. Biol.">
        <title>Genome analysis of Parmales, the sister group of diatoms, reveals the evolutionary specialization of diatoms from phago-mixotrophs to photoautotrophs.</title>
        <authorList>
            <person name="Ban H."/>
            <person name="Sato S."/>
            <person name="Yoshikawa S."/>
            <person name="Yamada K."/>
            <person name="Nakamura Y."/>
            <person name="Ichinomiya M."/>
            <person name="Sato N."/>
            <person name="Blanc-Mathieu R."/>
            <person name="Endo H."/>
            <person name="Kuwata A."/>
            <person name="Ogata H."/>
        </authorList>
    </citation>
    <scope>NUCLEOTIDE SEQUENCE [LARGE SCALE GENOMIC DNA]</scope>
    <source>
        <strain evidence="4">NIES 3699</strain>
    </source>
</reference>
<dbReference type="EMBL" id="BRXX01000348">
    <property type="protein sequence ID" value="GMI06433.1"/>
    <property type="molecule type" value="Genomic_DNA"/>
</dbReference>
<dbReference type="GO" id="GO:0005506">
    <property type="term" value="F:iron ion binding"/>
    <property type="evidence" value="ECO:0007669"/>
    <property type="project" value="InterPro"/>
</dbReference>